<name>A0A917DGY5_9HYPH</name>
<evidence type="ECO:0000256" key="6">
    <source>
        <dbReference type="RuleBase" id="RU365089"/>
    </source>
</evidence>
<dbReference type="AlphaFoldDB" id="A0A917DGY5"/>
<sequence length="293" mass="32458">MSTRRVDDLVQAMGLSGIGKSTVSKLCKDIDERVGGFLDRPLTGDWPYLWLDATYLKQREGGRIVSVVAIIAVAVNTDGKREIVGLHIGPSEAETFWSTFLKSLVRRGLSGVKLVISDAHEGLKAAIRRVFSDSWQRCRVHWMRNALSYTPKAQQSMAAAALRQAFIRPDRAGAAQALRHVADQLRGKCPKLGGFIDDSETDVLAHLDFPGQHRTRIHSTNSLERLNKEVKRRADVVGIFPNEGSIIRLIGAVLLEANDEWQTQNRYMQTEPMAELMAASTKPETVRISTAAA</sequence>
<dbReference type="PANTHER" id="PTHR33217">
    <property type="entry name" value="TRANSPOSASE FOR INSERTION SEQUENCE ELEMENT IS1081"/>
    <property type="match status" value="1"/>
</dbReference>
<evidence type="ECO:0000256" key="2">
    <source>
        <dbReference type="ARBA" id="ARBA00010961"/>
    </source>
</evidence>
<comment type="caution">
    <text evidence="7">The sequence shown here is derived from an EMBL/GenBank/DDBJ whole genome shotgun (WGS) entry which is preliminary data.</text>
</comment>
<dbReference type="InterPro" id="IPR001207">
    <property type="entry name" value="Transposase_mutator"/>
</dbReference>
<keyword evidence="5 6" id="KW-0233">DNA recombination</keyword>
<accession>A0A917DGY5</accession>
<evidence type="ECO:0000256" key="4">
    <source>
        <dbReference type="ARBA" id="ARBA00023125"/>
    </source>
</evidence>
<dbReference type="EMBL" id="BMJJ01000012">
    <property type="protein sequence ID" value="GGD34729.1"/>
    <property type="molecule type" value="Genomic_DNA"/>
</dbReference>
<protein>
    <recommendedName>
        <fullName evidence="6">Mutator family transposase</fullName>
    </recommendedName>
</protein>
<dbReference type="Proteomes" id="UP000613160">
    <property type="component" value="Unassembled WGS sequence"/>
</dbReference>
<dbReference type="Pfam" id="PF00872">
    <property type="entry name" value="Transposase_mut"/>
    <property type="match status" value="1"/>
</dbReference>
<dbReference type="PANTHER" id="PTHR33217:SF7">
    <property type="entry name" value="TRANSPOSASE FOR INSERTION SEQUENCE ELEMENT IS1081"/>
    <property type="match status" value="1"/>
</dbReference>
<dbReference type="NCBIfam" id="NF033543">
    <property type="entry name" value="transpos_IS256"/>
    <property type="match status" value="1"/>
</dbReference>
<dbReference type="GO" id="GO:0004803">
    <property type="term" value="F:transposase activity"/>
    <property type="evidence" value="ECO:0007669"/>
    <property type="project" value="UniProtKB-UniRule"/>
</dbReference>
<keyword evidence="3 6" id="KW-0815">Transposition</keyword>
<dbReference type="GO" id="GO:0006313">
    <property type="term" value="P:DNA transposition"/>
    <property type="evidence" value="ECO:0007669"/>
    <property type="project" value="UniProtKB-UniRule"/>
</dbReference>
<gene>
    <name evidence="7" type="ORF">GCM10011335_42200</name>
</gene>
<keyword evidence="4 6" id="KW-0238">DNA-binding</keyword>
<evidence type="ECO:0000313" key="7">
    <source>
        <dbReference type="EMBL" id="GGD34729.1"/>
    </source>
</evidence>
<comment type="similarity">
    <text evidence="2 6">Belongs to the transposase mutator family.</text>
</comment>
<organism evidence="7 8">
    <name type="scientific">Aureimonas glaciei</name>
    <dbReference type="NCBI Taxonomy" id="1776957"/>
    <lineage>
        <taxon>Bacteria</taxon>
        <taxon>Pseudomonadati</taxon>
        <taxon>Pseudomonadota</taxon>
        <taxon>Alphaproteobacteria</taxon>
        <taxon>Hyphomicrobiales</taxon>
        <taxon>Aurantimonadaceae</taxon>
        <taxon>Aureimonas</taxon>
    </lineage>
</organism>
<evidence type="ECO:0000256" key="1">
    <source>
        <dbReference type="ARBA" id="ARBA00002190"/>
    </source>
</evidence>
<keyword evidence="8" id="KW-1185">Reference proteome</keyword>
<reference evidence="7" key="1">
    <citation type="journal article" date="2014" name="Int. J. Syst. Evol. Microbiol.">
        <title>Complete genome sequence of Corynebacterium casei LMG S-19264T (=DSM 44701T), isolated from a smear-ripened cheese.</title>
        <authorList>
            <consortium name="US DOE Joint Genome Institute (JGI-PGF)"/>
            <person name="Walter F."/>
            <person name="Albersmeier A."/>
            <person name="Kalinowski J."/>
            <person name="Ruckert C."/>
        </authorList>
    </citation>
    <scope>NUCLEOTIDE SEQUENCE</scope>
    <source>
        <strain evidence="7">CGMCC 1.15493</strain>
    </source>
</reference>
<evidence type="ECO:0000256" key="5">
    <source>
        <dbReference type="ARBA" id="ARBA00023172"/>
    </source>
</evidence>
<evidence type="ECO:0000313" key="8">
    <source>
        <dbReference type="Proteomes" id="UP000613160"/>
    </source>
</evidence>
<comment type="function">
    <text evidence="1 6">Required for the transposition of the insertion element.</text>
</comment>
<proteinExistence type="inferred from homology"/>
<keyword evidence="6" id="KW-0814">Transposable element</keyword>
<reference evidence="7" key="2">
    <citation type="submission" date="2020-09" db="EMBL/GenBank/DDBJ databases">
        <authorList>
            <person name="Sun Q."/>
            <person name="Zhou Y."/>
        </authorList>
    </citation>
    <scope>NUCLEOTIDE SEQUENCE</scope>
    <source>
        <strain evidence="7">CGMCC 1.15493</strain>
    </source>
</reference>
<dbReference type="GO" id="GO:0003677">
    <property type="term" value="F:DNA binding"/>
    <property type="evidence" value="ECO:0007669"/>
    <property type="project" value="UniProtKB-UniRule"/>
</dbReference>
<evidence type="ECO:0000256" key="3">
    <source>
        <dbReference type="ARBA" id="ARBA00022578"/>
    </source>
</evidence>